<dbReference type="AlphaFoldDB" id="A0A0M2P0K9"/>
<feature type="transmembrane region" description="Helical" evidence="1">
    <location>
        <begin position="38"/>
        <end position="55"/>
    </location>
</feature>
<feature type="transmembrane region" description="Helical" evidence="1">
    <location>
        <begin position="115"/>
        <end position="132"/>
    </location>
</feature>
<organism evidence="2 3">
    <name type="scientific">Staphylococcus cohnii subsp. cohnii</name>
    <dbReference type="NCBI Taxonomy" id="74704"/>
    <lineage>
        <taxon>Bacteria</taxon>
        <taxon>Bacillati</taxon>
        <taxon>Bacillota</taxon>
        <taxon>Bacilli</taxon>
        <taxon>Bacillales</taxon>
        <taxon>Staphylococcaceae</taxon>
        <taxon>Staphylococcus</taxon>
        <taxon>Staphylococcus cohnii species complex</taxon>
    </lineage>
</organism>
<dbReference type="GeneID" id="58098343"/>
<evidence type="ECO:0000313" key="2">
    <source>
        <dbReference type="EMBL" id="KKI64354.1"/>
    </source>
</evidence>
<gene>
    <name evidence="2" type="ORF">UF66_2693</name>
</gene>
<evidence type="ECO:0000256" key="1">
    <source>
        <dbReference type="SAM" id="Phobius"/>
    </source>
</evidence>
<keyword evidence="1" id="KW-0472">Membrane</keyword>
<feature type="transmembrane region" description="Helical" evidence="1">
    <location>
        <begin position="218"/>
        <end position="238"/>
    </location>
</feature>
<dbReference type="PATRIC" id="fig|74704.6.peg.2807"/>
<dbReference type="InterPro" id="IPR038728">
    <property type="entry name" value="YkvI-like"/>
</dbReference>
<feature type="transmembrane region" description="Helical" evidence="1">
    <location>
        <begin position="88"/>
        <end position="109"/>
    </location>
</feature>
<feature type="transmembrane region" description="Helical" evidence="1">
    <location>
        <begin position="327"/>
        <end position="345"/>
    </location>
</feature>
<proteinExistence type="predicted"/>
<keyword evidence="1" id="KW-0812">Transmembrane</keyword>
<comment type="caution">
    <text evidence="2">The sequence shown here is derived from an EMBL/GenBank/DDBJ whole genome shotgun (WGS) entry which is preliminary data.</text>
</comment>
<dbReference type="PANTHER" id="PTHR37814:SF1">
    <property type="entry name" value="MEMBRANE PROTEIN"/>
    <property type="match status" value="1"/>
</dbReference>
<dbReference type="PANTHER" id="PTHR37814">
    <property type="entry name" value="CONSERVED MEMBRANE PROTEIN"/>
    <property type="match status" value="1"/>
</dbReference>
<dbReference type="EMBL" id="LAKJ01000009">
    <property type="protein sequence ID" value="KKI64354.1"/>
    <property type="molecule type" value="Genomic_DNA"/>
</dbReference>
<dbReference type="RefSeq" id="WP_019468164.1">
    <property type="nucleotide sequence ID" value="NZ_BKAS01000024.1"/>
</dbReference>
<evidence type="ECO:0008006" key="4">
    <source>
        <dbReference type="Google" id="ProtNLM"/>
    </source>
</evidence>
<protein>
    <recommendedName>
        <fullName evidence="4">Branched-chain amino acid transport system II carrier protein</fullName>
    </recommendedName>
</protein>
<name>A0A0M2P0K9_STACC</name>
<feature type="transmembrane region" description="Helical" evidence="1">
    <location>
        <begin position="139"/>
        <end position="161"/>
    </location>
</feature>
<evidence type="ECO:0000313" key="3">
    <source>
        <dbReference type="Proteomes" id="UP000034455"/>
    </source>
</evidence>
<feature type="transmembrane region" description="Helical" evidence="1">
    <location>
        <begin position="7"/>
        <end position="26"/>
    </location>
</feature>
<reference evidence="2 3" key="1">
    <citation type="submission" date="2015-03" db="EMBL/GenBank/DDBJ databases">
        <title>Genome Assembly of Staphylococcus cohnii subsp. cohnii strain G22B2.</title>
        <authorList>
            <person name="Nair G."/>
            <person name="Kaur G."/>
            <person name="Khatri I."/>
            <person name="Singh N.K."/>
            <person name="Sathyabama S."/>
            <person name="Maurya S.K."/>
            <person name="Subramanian S."/>
            <person name="Agrewala J.N."/>
            <person name="Mayilraj S."/>
        </authorList>
    </citation>
    <scope>NUCLEOTIDE SEQUENCE [LARGE SCALE GENOMIC DNA]</scope>
    <source>
        <strain evidence="2 3">G22B2</strain>
    </source>
</reference>
<accession>A0A0M2P0K9</accession>
<keyword evidence="1" id="KW-1133">Transmembrane helix</keyword>
<feature type="transmembrane region" description="Helical" evidence="1">
    <location>
        <begin position="298"/>
        <end position="321"/>
    </location>
</feature>
<feature type="transmembrane region" description="Helical" evidence="1">
    <location>
        <begin position="181"/>
        <end position="206"/>
    </location>
</feature>
<dbReference type="Gene3D" id="1.10.4160.10">
    <property type="entry name" value="Hydantoin permease"/>
    <property type="match status" value="1"/>
</dbReference>
<feature type="transmembrane region" description="Helical" evidence="1">
    <location>
        <begin position="258"/>
        <end position="286"/>
    </location>
</feature>
<sequence>MGLNKEAIKIGFAYVGIVVGAGFSTGQEVMQFFSPYGLWSYIGVLLSGLILGFIGRQVAKIGTAFDAQNHESTLDYLFGNAFSKIVDYLLIFFLFGISVTMIAGAGSTFQESFGVPTWLGALIMVIAIYITLLMDFNKIVRALGIVTPFLIILVVIIAAYYLFNGSISLGKVNETVPHDSLWLGILKGINYGGLAFAVGFSTIVAIGGDASRRRVSGAGALFGGIIYTILLALINFALQSEFPKIKDADIPMLTLANAINPWIALVLSVIMLVVMYNTILGLMYSFAARFTEPYSKKYHIFIIVMVIVAYGLSFVGFAGLINYLYPIMGYVGLIVVIGVLIKYYSRKRQNKKFIA</sequence>
<dbReference type="Proteomes" id="UP000034455">
    <property type="component" value="Unassembled WGS sequence"/>
</dbReference>